<dbReference type="PANTHER" id="PTHR43584">
    <property type="entry name" value="NUCLEOTIDYL TRANSFERASE"/>
    <property type="match status" value="1"/>
</dbReference>
<dbReference type="Gene3D" id="3.90.550.10">
    <property type="entry name" value="Spore Coat Polysaccharide Biosynthesis Protein SpsA, Chain A"/>
    <property type="match status" value="1"/>
</dbReference>
<dbReference type="InterPro" id="IPR029044">
    <property type="entry name" value="Nucleotide-diphossugar_trans"/>
</dbReference>
<protein>
    <submittedName>
        <fullName evidence="4">NTP transferase domain-containing protein</fullName>
    </submittedName>
</protein>
<feature type="domain" description="MobA-like NTP transferase" evidence="3">
    <location>
        <begin position="3"/>
        <end position="143"/>
    </location>
</feature>
<accession>A0A7S9PYA8</accession>
<dbReference type="Proteomes" id="UP000594759">
    <property type="component" value="Chromosome"/>
</dbReference>
<dbReference type="InterPro" id="IPR050065">
    <property type="entry name" value="GlmU-like"/>
</dbReference>
<evidence type="ECO:0000259" key="3">
    <source>
        <dbReference type="Pfam" id="PF12804"/>
    </source>
</evidence>
<organism evidence="4 5">
    <name type="scientific">Pedobacter endophyticus</name>
    <dbReference type="NCBI Taxonomy" id="2789740"/>
    <lineage>
        <taxon>Bacteria</taxon>
        <taxon>Pseudomonadati</taxon>
        <taxon>Bacteroidota</taxon>
        <taxon>Sphingobacteriia</taxon>
        <taxon>Sphingobacteriales</taxon>
        <taxon>Sphingobacteriaceae</taxon>
        <taxon>Pedobacter</taxon>
    </lineage>
</organism>
<dbReference type="KEGG" id="pex:IZT61_18070"/>
<gene>
    <name evidence="4" type="ORF">IZT61_18070</name>
</gene>
<dbReference type="GO" id="GO:0016779">
    <property type="term" value="F:nucleotidyltransferase activity"/>
    <property type="evidence" value="ECO:0007669"/>
    <property type="project" value="UniProtKB-KW"/>
</dbReference>
<dbReference type="InterPro" id="IPR025877">
    <property type="entry name" value="MobA-like_NTP_Trfase"/>
</dbReference>
<dbReference type="PANTHER" id="PTHR43584:SF5">
    <property type="entry name" value="PROTEIN LICC"/>
    <property type="match status" value="1"/>
</dbReference>
<name>A0A7S9PYA8_9SPHI</name>
<evidence type="ECO:0000256" key="2">
    <source>
        <dbReference type="ARBA" id="ARBA00022695"/>
    </source>
</evidence>
<sequence length="246" mass="28308">MIAIILAAGSGRRLKTNKPKGMLNIGNKPLIDYSISSLKRVGVQEIIIATGYGLNYYERYFSMSGLKTELTFCHNPEFENSGSLYTLYLVLQSLKKYQDLVILDSDILYNVDEFSEFMQSPFKDAVFATNVPKERYDACYIESDISDHLVKITKNINYITPNSLNEYWEHIGIIKTSAESIKDIIGYAEKKIAFGGSLDHEYDYAFESINRPYKVIKFKDYVWSEADDDTQLNHMLNNVYPKLNLY</sequence>
<dbReference type="Pfam" id="PF12804">
    <property type="entry name" value="NTP_transf_3"/>
    <property type="match status" value="1"/>
</dbReference>
<reference evidence="4 5" key="1">
    <citation type="submission" date="2020-11" db="EMBL/GenBank/DDBJ databases">
        <title>Pedobacter endophytica, an endophytic bacteria isolated form Carex pumila.</title>
        <authorList>
            <person name="Peng Y."/>
            <person name="Jiang L."/>
            <person name="Lee J."/>
        </authorList>
    </citation>
    <scope>NUCLEOTIDE SEQUENCE [LARGE SCALE GENOMIC DNA]</scope>
    <source>
        <strain evidence="4 5">JBR3-12</strain>
    </source>
</reference>
<dbReference type="AlphaFoldDB" id="A0A7S9PYA8"/>
<keyword evidence="2" id="KW-0548">Nucleotidyltransferase</keyword>
<proteinExistence type="predicted"/>
<keyword evidence="1 4" id="KW-0808">Transferase</keyword>
<evidence type="ECO:0000313" key="4">
    <source>
        <dbReference type="EMBL" id="QPH38948.1"/>
    </source>
</evidence>
<dbReference type="SUPFAM" id="SSF53448">
    <property type="entry name" value="Nucleotide-diphospho-sugar transferases"/>
    <property type="match status" value="1"/>
</dbReference>
<dbReference type="EMBL" id="CP064939">
    <property type="protein sequence ID" value="QPH38948.1"/>
    <property type="molecule type" value="Genomic_DNA"/>
</dbReference>
<evidence type="ECO:0000256" key="1">
    <source>
        <dbReference type="ARBA" id="ARBA00022679"/>
    </source>
</evidence>
<evidence type="ECO:0000313" key="5">
    <source>
        <dbReference type="Proteomes" id="UP000594759"/>
    </source>
</evidence>
<keyword evidence="5" id="KW-1185">Reference proteome</keyword>
<dbReference type="RefSeq" id="WP_196098423.1">
    <property type="nucleotide sequence ID" value="NZ_CP064939.1"/>
</dbReference>